<dbReference type="AlphaFoldDB" id="A0A7G2CNA7"/>
<proteinExistence type="predicted"/>
<reference evidence="1 2" key="1">
    <citation type="submission" date="2020-08" db="EMBL/GenBank/DDBJ databases">
        <authorList>
            <person name="Newling K."/>
            <person name="Davey J."/>
            <person name="Forrester S."/>
        </authorList>
    </citation>
    <scope>NUCLEOTIDE SEQUENCE [LARGE SCALE GENOMIC DNA]</scope>
    <source>
        <strain evidence="2">Crithidia deanei Carvalho (ATCC PRA-265)</strain>
    </source>
</reference>
<keyword evidence="2" id="KW-1185">Reference proteome</keyword>
<accession>A0A7G2CNA7</accession>
<dbReference type="VEuPathDB" id="TriTrypDB:ADEAN_000758700"/>
<gene>
    <name evidence="1" type="ORF">ADEAN_000758700</name>
</gene>
<protein>
    <submittedName>
        <fullName evidence="1">Uncharacterized protein</fullName>
    </submittedName>
</protein>
<dbReference type="Proteomes" id="UP000515908">
    <property type="component" value="Chromosome 16"/>
</dbReference>
<evidence type="ECO:0000313" key="2">
    <source>
        <dbReference type="Proteomes" id="UP000515908"/>
    </source>
</evidence>
<name>A0A7G2CNA7_9TRYP</name>
<organism evidence="1 2">
    <name type="scientific">Angomonas deanei</name>
    <dbReference type="NCBI Taxonomy" id="59799"/>
    <lineage>
        <taxon>Eukaryota</taxon>
        <taxon>Discoba</taxon>
        <taxon>Euglenozoa</taxon>
        <taxon>Kinetoplastea</taxon>
        <taxon>Metakinetoplastina</taxon>
        <taxon>Trypanosomatida</taxon>
        <taxon>Trypanosomatidae</taxon>
        <taxon>Strigomonadinae</taxon>
        <taxon>Angomonas</taxon>
    </lineage>
</organism>
<evidence type="ECO:0000313" key="1">
    <source>
        <dbReference type="EMBL" id="CAD2220073.1"/>
    </source>
</evidence>
<sequence length="265" mass="29038">MSSPNQGGGNTSGSGTLSDQANEITKNMLLGIPKEGLKPGSPEAADLQAAEAFVADIQQEILAYDIANAQAVESYARRWWSRVPILGRHTRRQLEEEEAAQKAGKGADGEAWKGGALAGLDAAAAAAAVKSGGPYLHSTSSTTARGHTVERTAAVGKEQLQSMGKANAKPAYNTWLFKRNHPNWVPLLQRWWVPWVCVGAIALVWTPDVWKLRTLYYLDYQYAMLRQSIHMAYWKATMSPEDYNKLMADIEAERPSSVKSTDCPF</sequence>
<dbReference type="EMBL" id="LR877160">
    <property type="protein sequence ID" value="CAD2220073.1"/>
    <property type="molecule type" value="Genomic_DNA"/>
</dbReference>
<dbReference type="OrthoDB" id="271732at2759"/>